<reference evidence="6" key="2">
    <citation type="journal article" date="2021" name="Sci. Rep.">
        <title>The distribution of antibiotic resistance genes in chicken gut microbiota commensals.</title>
        <authorList>
            <person name="Juricova H."/>
            <person name="Matiasovicova J."/>
            <person name="Kubasova T."/>
            <person name="Cejkova D."/>
            <person name="Rychlik I."/>
        </authorList>
    </citation>
    <scope>NUCLEOTIDE SEQUENCE</scope>
    <source>
        <strain evidence="6">An836</strain>
    </source>
</reference>
<keyword evidence="7" id="KW-1185">Reference proteome</keyword>
<dbReference type="GO" id="GO:0005524">
    <property type="term" value="F:ATP binding"/>
    <property type="evidence" value="ECO:0007669"/>
    <property type="project" value="UniProtKB-KW"/>
</dbReference>
<dbReference type="EMBL" id="JACLYU010000009">
    <property type="protein sequence ID" value="MBM6699815.1"/>
    <property type="molecule type" value="Genomic_DNA"/>
</dbReference>
<dbReference type="CDD" id="cd03220">
    <property type="entry name" value="ABC_KpsT_Wzt"/>
    <property type="match status" value="1"/>
</dbReference>
<dbReference type="InterPro" id="IPR027417">
    <property type="entry name" value="P-loop_NTPase"/>
</dbReference>
<reference evidence="6" key="1">
    <citation type="submission" date="2020-08" db="EMBL/GenBank/DDBJ databases">
        <authorList>
            <person name="Cejkova D."/>
            <person name="Kubasova T."/>
            <person name="Jahodarova E."/>
            <person name="Rychlik I."/>
        </authorList>
    </citation>
    <scope>NUCLEOTIDE SEQUENCE</scope>
    <source>
        <strain evidence="6">An836</strain>
    </source>
</reference>
<dbReference type="InterPro" id="IPR003439">
    <property type="entry name" value="ABC_transporter-like_ATP-bd"/>
</dbReference>
<feature type="domain" description="ABC transporter" evidence="5">
    <location>
        <begin position="12"/>
        <end position="256"/>
    </location>
</feature>
<dbReference type="InterPro" id="IPR017871">
    <property type="entry name" value="ABC_transporter-like_CS"/>
</dbReference>
<dbReference type="Gene3D" id="3.40.50.300">
    <property type="entry name" value="P-loop containing nucleotide triphosphate hydrolases"/>
    <property type="match status" value="1"/>
</dbReference>
<dbReference type="PANTHER" id="PTHR46743">
    <property type="entry name" value="TEICHOIC ACIDS EXPORT ATP-BINDING PROTEIN TAGH"/>
    <property type="match status" value="1"/>
</dbReference>
<keyword evidence="4 6" id="KW-0067">ATP-binding</keyword>
<protein>
    <submittedName>
        <fullName evidence="6">ATP-binding cassette domain-containing protein</fullName>
    </submittedName>
</protein>
<dbReference type="SMART" id="SM00382">
    <property type="entry name" value="AAA"/>
    <property type="match status" value="1"/>
</dbReference>
<dbReference type="Proteomes" id="UP000718821">
    <property type="component" value="Unassembled WGS sequence"/>
</dbReference>
<keyword evidence="3" id="KW-0547">Nucleotide-binding</keyword>
<dbReference type="GO" id="GO:0016887">
    <property type="term" value="F:ATP hydrolysis activity"/>
    <property type="evidence" value="ECO:0007669"/>
    <property type="project" value="InterPro"/>
</dbReference>
<dbReference type="GO" id="GO:0016020">
    <property type="term" value="C:membrane"/>
    <property type="evidence" value="ECO:0007669"/>
    <property type="project" value="InterPro"/>
</dbReference>
<dbReference type="PROSITE" id="PS00211">
    <property type="entry name" value="ABC_TRANSPORTER_1"/>
    <property type="match status" value="1"/>
</dbReference>
<comment type="caution">
    <text evidence="6">The sequence shown here is derived from an EMBL/GenBank/DDBJ whole genome shotgun (WGS) entry which is preliminary data.</text>
</comment>
<dbReference type="PANTHER" id="PTHR46743:SF2">
    <property type="entry name" value="TEICHOIC ACIDS EXPORT ATP-BINDING PROTEIN TAGH"/>
    <property type="match status" value="1"/>
</dbReference>
<accession>A0A939BA09</accession>
<evidence type="ECO:0000313" key="7">
    <source>
        <dbReference type="Proteomes" id="UP000718821"/>
    </source>
</evidence>
<evidence type="ECO:0000259" key="5">
    <source>
        <dbReference type="PROSITE" id="PS50893"/>
    </source>
</evidence>
<dbReference type="SUPFAM" id="SSF52540">
    <property type="entry name" value="P-loop containing nucleoside triphosphate hydrolases"/>
    <property type="match status" value="1"/>
</dbReference>
<gene>
    <name evidence="6" type="ORF">H7U32_05695</name>
</gene>
<dbReference type="InterPro" id="IPR015860">
    <property type="entry name" value="ABC_transpr_TagH-like"/>
</dbReference>
<comment type="similarity">
    <text evidence="1">Belongs to the ABC transporter superfamily.</text>
</comment>
<organism evidence="6 7">
    <name type="scientific">Bifidobacterium pullorum subsp. saeculare</name>
    <dbReference type="NCBI Taxonomy" id="78257"/>
    <lineage>
        <taxon>Bacteria</taxon>
        <taxon>Bacillati</taxon>
        <taxon>Actinomycetota</taxon>
        <taxon>Actinomycetes</taxon>
        <taxon>Bifidobacteriales</taxon>
        <taxon>Bifidobacteriaceae</taxon>
        <taxon>Bifidobacterium</taxon>
    </lineage>
</organism>
<dbReference type="PROSITE" id="PS50893">
    <property type="entry name" value="ABC_TRANSPORTER_2"/>
    <property type="match status" value="1"/>
</dbReference>
<evidence type="ECO:0000256" key="3">
    <source>
        <dbReference type="ARBA" id="ARBA00022741"/>
    </source>
</evidence>
<evidence type="ECO:0000313" key="6">
    <source>
        <dbReference type="EMBL" id="MBM6699815.1"/>
    </source>
</evidence>
<dbReference type="GO" id="GO:0140359">
    <property type="term" value="F:ABC-type transporter activity"/>
    <property type="evidence" value="ECO:0007669"/>
    <property type="project" value="InterPro"/>
</dbReference>
<evidence type="ECO:0000256" key="1">
    <source>
        <dbReference type="ARBA" id="ARBA00005417"/>
    </source>
</evidence>
<dbReference type="Pfam" id="PF00005">
    <property type="entry name" value="ABC_tran"/>
    <property type="match status" value="1"/>
</dbReference>
<dbReference type="InterPro" id="IPR050683">
    <property type="entry name" value="Bact_Polysacc_Export_ATP-bd"/>
</dbReference>
<evidence type="ECO:0000256" key="2">
    <source>
        <dbReference type="ARBA" id="ARBA00022448"/>
    </source>
</evidence>
<dbReference type="InterPro" id="IPR003593">
    <property type="entry name" value="AAA+_ATPase"/>
</dbReference>
<evidence type="ECO:0000256" key="4">
    <source>
        <dbReference type="ARBA" id="ARBA00022840"/>
    </source>
</evidence>
<dbReference type="AlphaFoldDB" id="A0A939BA09"/>
<sequence>MEVQRDSSPVVLRVDHVAKSFRLPTEQATGLKMAFLNWTKGIKGYTEQRVLRDISFEVRQGDFFGVVGRNGSGKSTLLKIISQIYVPEEGTVEVKGKLVPFIELGVGFNPELTGRENVYLNGALLGFSRSEIDAMYDDIVEFAELDAFMDQKLKNYSSGMQVRLAFSVAIKAQGDILVLDEVLAVGDEAFQQKCDAFFKQVKEDPTKTVILVTHSMGAMKQYCNKAILIKDGEIVASGDPKTVADQYSLENAQSSNYFRTKDQGEFARPLGLNARVPKLKVTHEGDKFVDGSQPFEFSVEYEFTEDKPAYLGLILQDVRRGAQVYDVDSQTESKGIRVAGGHHVMRFSVPLDLVNNGEYRIFATMREGQTDDAAVPRSIAFTNDDNCCYFAVRSKDGAENGVLNVKAMHIDVLGLQD</sequence>
<keyword evidence="2" id="KW-0813">Transport</keyword>
<name>A0A939BA09_9BIFI</name>
<proteinExistence type="inferred from homology"/>